<dbReference type="EMBL" id="CP038267">
    <property type="protein sequence ID" value="QBR92206.1"/>
    <property type="molecule type" value="Genomic_DNA"/>
</dbReference>
<dbReference type="RefSeq" id="WP_135076015.1">
    <property type="nucleotide sequence ID" value="NZ_CP038267.1"/>
</dbReference>
<accession>A0A4P7GJN3</accession>
<protein>
    <submittedName>
        <fullName evidence="2">Uncharacterized protein</fullName>
    </submittedName>
</protein>
<keyword evidence="3" id="KW-1185">Reference proteome</keyword>
<reference evidence="2 3" key="1">
    <citation type="submission" date="2019-03" db="EMBL/GenBank/DDBJ databases">
        <title>Three New Species of Nocardioides, Nocardioides euryhalodurans sp. nov., Nocardioides seonyuensis sp. nov. and Nocardioides eburneoflavus sp. nov., Iolated from Soil.</title>
        <authorList>
            <person name="Roh S.G."/>
            <person name="Lee C."/>
            <person name="Kim M.-K."/>
            <person name="Kim S.B."/>
        </authorList>
    </citation>
    <scope>NUCLEOTIDE SEQUENCE [LARGE SCALE GENOMIC DNA]</scope>
    <source>
        <strain evidence="2 3">MMS17-SY117</strain>
    </source>
</reference>
<evidence type="ECO:0000313" key="2">
    <source>
        <dbReference type="EMBL" id="QBR92206.1"/>
    </source>
</evidence>
<dbReference type="OrthoDB" id="3787475at2"/>
<dbReference type="AlphaFoldDB" id="A0A4P7GJN3"/>
<proteinExistence type="predicted"/>
<evidence type="ECO:0000256" key="1">
    <source>
        <dbReference type="SAM" id="SignalP"/>
    </source>
</evidence>
<evidence type="ECO:0000313" key="3">
    <source>
        <dbReference type="Proteomes" id="UP000294894"/>
    </source>
</evidence>
<sequence length="166" mass="18064">MRTRLVSALLVAALSLPLGAAHGATVSVTDPAGDGSAGERLDVLDVTLRNRDRAVVVTTTFVAVGKGSVAVGLDARRPPGQVVLVARRRPGPDRAFLVTEDGRRRCAGLLATWDTEAETLRLRMPSRCFRGGAYRALRMRAITEELSAGDIDLVRRFRWSDWVRRG</sequence>
<feature type="signal peptide" evidence="1">
    <location>
        <begin position="1"/>
        <end position="20"/>
    </location>
</feature>
<feature type="chain" id="PRO_5039333245" evidence="1">
    <location>
        <begin position="21"/>
        <end position="166"/>
    </location>
</feature>
<organism evidence="2 3">
    <name type="scientific">Nocardioides euryhalodurans</name>
    <dbReference type="NCBI Taxonomy" id="2518370"/>
    <lineage>
        <taxon>Bacteria</taxon>
        <taxon>Bacillati</taxon>
        <taxon>Actinomycetota</taxon>
        <taxon>Actinomycetes</taxon>
        <taxon>Propionibacteriales</taxon>
        <taxon>Nocardioidaceae</taxon>
        <taxon>Nocardioides</taxon>
    </lineage>
</organism>
<dbReference type="Proteomes" id="UP000294894">
    <property type="component" value="Chromosome"/>
</dbReference>
<name>A0A4P7GJN3_9ACTN</name>
<keyword evidence="1" id="KW-0732">Signal</keyword>
<gene>
    <name evidence="2" type="ORF">EXE57_07835</name>
</gene>
<dbReference type="KEGG" id="noy:EXE57_07835"/>